<proteinExistence type="predicted"/>
<sequence>MWRCGDGKLLNDDDSHAKGKPTLHLHLHSTNGDANTTKKIDERDQYDRYPQASKMPSTPRINHHAPPLIIATHCNCEEREKEKKRRERKKEREREREEGKTFRSILSIPGINSHAKAPPESQFGSHPKASHLIKASFPFVPALPKRNVA</sequence>
<protein>
    <submittedName>
        <fullName evidence="2">Uncharacterized protein</fullName>
    </submittedName>
</protein>
<feature type="compositionally biased region" description="Basic and acidic residues" evidence="1">
    <location>
        <begin position="90"/>
        <end position="101"/>
    </location>
</feature>
<dbReference type="EMBL" id="VICG01000008">
    <property type="protein sequence ID" value="KAA8569345.1"/>
    <property type="molecule type" value="Genomic_DNA"/>
</dbReference>
<evidence type="ECO:0000313" key="3">
    <source>
        <dbReference type="Proteomes" id="UP000322873"/>
    </source>
</evidence>
<feature type="region of interest" description="Disordered" evidence="1">
    <location>
        <begin position="1"/>
        <end position="129"/>
    </location>
</feature>
<feature type="compositionally biased region" description="Basic and acidic residues" evidence="1">
    <location>
        <begin position="1"/>
        <end position="17"/>
    </location>
</feature>
<gene>
    <name evidence="2" type="ORF">EYC84_000997</name>
</gene>
<feature type="compositionally biased region" description="Basic and acidic residues" evidence="1">
    <location>
        <begin position="36"/>
        <end position="47"/>
    </location>
</feature>
<feature type="compositionally biased region" description="Basic residues" evidence="1">
    <location>
        <begin position="18"/>
        <end position="27"/>
    </location>
</feature>
<accession>A0A5M9JQY3</accession>
<name>A0A5M9JQY3_MONFR</name>
<dbReference type="AlphaFoldDB" id="A0A5M9JQY3"/>
<reference evidence="2 3" key="1">
    <citation type="submission" date="2019-06" db="EMBL/GenBank/DDBJ databases">
        <title>Genome Sequence of the Brown Rot Fungal Pathogen Monilinia fructicola.</title>
        <authorList>
            <person name="De Miccolis Angelini R.M."/>
            <person name="Landi L."/>
            <person name="Abate D."/>
            <person name="Pollastro S."/>
            <person name="Romanazzi G."/>
            <person name="Faretra F."/>
        </authorList>
    </citation>
    <scope>NUCLEOTIDE SEQUENCE [LARGE SCALE GENOMIC DNA]</scope>
    <source>
        <strain evidence="2 3">Mfrc123</strain>
    </source>
</reference>
<evidence type="ECO:0000256" key="1">
    <source>
        <dbReference type="SAM" id="MobiDB-lite"/>
    </source>
</evidence>
<keyword evidence="3" id="KW-1185">Reference proteome</keyword>
<dbReference type="Proteomes" id="UP000322873">
    <property type="component" value="Unassembled WGS sequence"/>
</dbReference>
<comment type="caution">
    <text evidence="2">The sequence shown here is derived from an EMBL/GenBank/DDBJ whole genome shotgun (WGS) entry which is preliminary data.</text>
</comment>
<evidence type="ECO:0000313" key="2">
    <source>
        <dbReference type="EMBL" id="KAA8569345.1"/>
    </source>
</evidence>
<organism evidence="2 3">
    <name type="scientific">Monilinia fructicola</name>
    <name type="common">Brown rot fungus</name>
    <name type="synonym">Ciboria fructicola</name>
    <dbReference type="NCBI Taxonomy" id="38448"/>
    <lineage>
        <taxon>Eukaryota</taxon>
        <taxon>Fungi</taxon>
        <taxon>Dikarya</taxon>
        <taxon>Ascomycota</taxon>
        <taxon>Pezizomycotina</taxon>
        <taxon>Leotiomycetes</taxon>
        <taxon>Helotiales</taxon>
        <taxon>Sclerotiniaceae</taxon>
        <taxon>Monilinia</taxon>
    </lineage>
</organism>